<feature type="non-terminal residue" evidence="1">
    <location>
        <position position="1"/>
    </location>
</feature>
<gene>
    <name evidence="1" type="ORF">RPERSI_LOCUS12862</name>
</gene>
<accession>A0ACA9Q8D4</accession>
<organism evidence="1 2">
    <name type="scientific">Racocetra persica</name>
    <dbReference type="NCBI Taxonomy" id="160502"/>
    <lineage>
        <taxon>Eukaryota</taxon>
        <taxon>Fungi</taxon>
        <taxon>Fungi incertae sedis</taxon>
        <taxon>Mucoromycota</taxon>
        <taxon>Glomeromycotina</taxon>
        <taxon>Glomeromycetes</taxon>
        <taxon>Diversisporales</taxon>
        <taxon>Gigasporaceae</taxon>
        <taxon>Racocetra</taxon>
    </lineage>
</organism>
<dbReference type="EMBL" id="CAJVQC010027928">
    <property type="protein sequence ID" value="CAG8738038.1"/>
    <property type="molecule type" value="Genomic_DNA"/>
</dbReference>
<feature type="non-terminal residue" evidence="1">
    <location>
        <position position="315"/>
    </location>
</feature>
<name>A0ACA9Q8D4_9GLOM</name>
<sequence length="315" mass="36800">SDLTQCLSDLLFDNCDGQMFSLESEANDLPFDNCDSQMFSLESKTNLTFDSWEDEDNFMESYGKNNSYKCSHSQVHKAKKVVDITKQHDSYSTAIKCEWLVNFNNQKDTTQIVCTSFENKHNHVMNPIIIQMAPRFRKLSREMLDDIEFYTHSAKGMSAKMQYNLLKVKYPDNDAAETLKKLIELKADDSEWVVVPNIKGEGNSLFEVDFERCWAQFVQFLNLFPKASWYVLETLYSTYQSWAVCYTQTRFTAGIQSTQRVERMPHIANRYFLAIDSLLQEYLTPHIISLQRQQLSESFLYDATEMSYDWDTLPL</sequence>
<evidence type="ECO:0000313" key="2">
    <source>
        <dbReference type="Proteomes" id="UP000789920"/>
    </source>
</evidence>
<dbReference type="Proteomes" id="UP000789920">
    <property type="component" value="Unassembled WGS sequence"/>
</dbReference>
<keyword evidence="2" id="KW-1185">Reference proteome</keyword>
<reference evidence="1" key="1">
    <citation type="submission" date="2021-06" db="EMBL/GenBank/DDBJ databases">
        <authorList>
            <person name="Kallberg Y."/>
            <person name="Tangrot J."/>
            <person name="Rosling A."/>
        </authorList>
    </citation>
    <scope>NUCLEOTIDE SEQUENCE</scope>
    <source>
        <strain evidence="1">MA461A</strain>
    </source>
</reference>
<evidence type="ECO:0000313" key="1">
    <source>
        <dbReference type="EMBL" id="CAG8738038.1"/>
    </source>
</evidence>
<protein>
    <submittedName>
        <fullName evidence="1">18025_t:CDS:1</fullName>
    </submittedName>
</protein>
<comment type="caution">
    <text evidence="1">The sequence shown here is derived from an EMBL/GenBank/DDBJ whole genome shotgun (WGS) entry which is preliminary data.</text>
</comment>
<proteinExistence type="predicted"/>